<name>A0A1I6KLJ9_9SPHN</name>
<proteinExistence type="predicted"/>
<protein>
    <submittedName>
        <fullName evidence="1">Uncharacterized protein</fullName>
    </submittedName>
</protein>
<dbReference type="OrthoDB" id="7497914at2"/>
<sequence length="228" mass="25334">MATALQDTQSAAARSLGHVALHYQTPEQGPLAARLLTMLGFVETQDLTLPDGAHFYRFVVDPRHQGRGDGIIYLSVVPEAQRKLVAAVRDALKIGTADEHPAVGEMRGHLARDPEYSFHIGTLLESLEELEERFLALEEANRSDPELKGRLKITYNRALKSDPEIEARLNASPIYGKVDRFAYGRNGVQAFVETDILASGTLGESTFLEFDYVFPDRQSHVLSIVEWA</sequence>
<dbReference type="Proteomes" id="UP000198824">
    <property type="component" value="Unassembled WGS sequence"/>
</dbReference>
<evidence type="ECO:0000313" key="2">
    <source>
        <dbReference type="Proteomes" id="UP000198824"/>
    </source>
</evidence>
<dbReference type="EMBL" id="FOZG01000001">
    <property type="protein sequence ID" value="SFR91918.1"/>
    <property type="molecule type" value="Genomic_DNA"/>
</dbReference>
<reference evidence="1 2" key="1">
    <citation type="submission" date="2016-10" db="EMBL/GenBank/DDBJ databases">
        <authorList>
            <person name="de Groot N.N."/>
        </authorList>
    </citation>
    <scope>NUCLEOTIDE SEQUENCE [LARGE SCALE GENOMIC DNA]</scope>
    <source>
        <strain evidence="1 2">S5-249</strain>
    </source>
</reference>
<dbReference type="AlphaFoldDB" id="A0A1I6KLJ9"/>
<organism evidence="1 2">
    <name type="scientific">Sphingomonas jatrophae</name>
    <dbReference type="NCBI Taxonomy" id="1166337"/>
    <lineage>
        <taxon>Bacteria</taxon>
        <taxon>Pseudomonadati</taxon>
        <taxon>Pseudomonadota</taxon>
        <taxon>Alphaproteobacteria</taxon>
        <taxon>Sphingomonadales</taxon>
        <taxon>Sphingomonadaceae</taxon>
        <taxon>Sphingomonas</taxon>
    </lineage>
</organism>
<gene>
    <name evidence="1" type="ORF">SAMN05192580_1852</name>
</gene>
<keyword evidence="2" id="KW-1185">Reference proteome</keyword>
<accession>A0A1I6KLJ9</accession>
<dbReference type="RefSeq" id="WP_093313455.1">
    <property type="nucleotide sequence ID" value="NZ_FOZG01000001.1"/>
</dbReference>
<dbReference type="STRING" id="1166337.SAMN05192580_1852"/>
<evidence type="ECO:0000313" key="1">
    <source>
        <dbReference type="EMBL" id="SFR91918.1"/>
    </source>
</evidence>